<evidence type="ECO:0000313" key="1">
    <source>
        <dbReference type="EMBL" id="CAH3188709.1"/>
    </source>
</evidence>
<dbReference type="Gene3D" id="2.60.120.10">
    <property type="entry name" value="Jelly Rolls"/>
    <property type="match status" value="1"/>
</dbReference>
<keyword evidence="2" id="KW-1185">Reference proteome</keyword>
<sequence length="439" mass="50481">MDDKEPCQTTFCKALPLSGEGIVSANIQRSTPFAIRIRPAPCGDDNDISDAEKDKLGYVEVEIKPKVAVFKYRKPDGEKGYLARPTGENGGLEIDKRVSHWFSFNRNDRILKYGKGYFMKETTLLDTEESLFPKTKGENDPWKFIFRPDESKEIVTKDVDDMKRLVVLESPWEGRRERLMSVQGVKEKDIDDLLNSIPCAERSELTARVSVEKKVSFYPHPLTYNWSPFVLDSSKATLSERANNRFVLIPRLSDAINYSISTEGKILNEKLKEKGKDHGMSYLRVTLGPNRGSSPGVPYVLEIWPANSESPIHNHGNAYAVIKVLHGAIKVTIYNKTWNSEDKQQELTSFTAKQEDVTWISPNWFQTHKLTNESSDMYCATIQCYKYGCEEELMWPYFDYLDGKTVKEFLPDSDFDYTKLREDLLEEYRRDHCVVKAKI</sequence>
<dbReference type="EMBL" id="CALNXK010000646">
    <property type="protein sequence ID" value="CAH3188709.1"/>
    <property type="molecule type" value="Genomic_DNA"/>
</dbReference>
<dbReference type="SUPFAM" id="SSF51182">
    <property type="entry name" value="RmlC-like cupins"/>
    <property type="match status" value="1"/>
</dbReference>
<name>A0ABN8SAZ8_9CNID</name>
<gene>
    <name evidence="1" type="ORF">PLOB_00041285</name>
</gene>
<comment type="caution">
    <text evidence="1">The sequence shown here is derived from an EMBL/GenBank/DDBJ whole genome shotgun (WGS) entry which is preliminary data.</text>
</comment>
<evidence type="ECO:0000313" key="2">
    <source>
        <dbReference type="Proteomes" id="UP001159405"/>
    </source>
</evidence>
<protein>
    <recommendedName>
        <fullName evidence="3">Cysteine dioxygenase</fullName>
    </recommendedName>
</protein>
<proteinExistence type="predicted"/>
<dbReference type="InterPro" id="IPR014710">
    <property type="entry name" value="RmlC-like_jellyroll"/>
</dbReference>
<evidence type="ECO:0008006" key="3">
    <source>
        <dbReference type="Google" id="ProtNLM"/>
    </source>
</evidence>
<accession>A0ABN8SAZ8</accession>
<organism evidence="1 2">
    <name type="scientific">Porites lobata</name>
    <dbReference type="NCBI Taxonomy" id="104759"/>
    <lineage>
        <taxon>Eukaryota</taxon>
        <taxon>Metazoa</taxon>
        <taxon>Cnidaria</taxon>
        <taxon>Anthozoa</taxon>
        <taxon>Hexacorallia</taxon>
        <taxon>Scleractinia</taxon>
        <taxon>Fungiina</taxon>
        <taxon>Poritidae</taxon>
        <taxon>Porites</taxon>
    </lineage>
</organism>
<reference evidence="1 2" key="1">
    <citation type="submission" date="2022-05" db="EMBL/GenBank/DDBJ databases">
        <authorList>
            <consortium name="Genoscope - CEA"/>
            <person name="William W."/>
        </authorList>
    </citation>
    <scope>NUCLEOTIDE SEQUENCE [LARGE SCALE GENOMIC DNA]</scope>
</reference>
<dbReference type="InterPro" id="IPR011051">
    <property type="entry name" value="RmlC_Cupin_sf"/>
</dbReference>
<dbReference type="Proteomes" id="UP001159405">
    <property type="component" value="Unassembled WGS sequence"/>
</dbReference>